<dbReference type="InterPro" id="IPR050952">
    <property type="entry name" value="TRIM-NHL_E3_ligases"/>
</dbReference>
<keyword evidence="4" id="KW-1133">Transmembrane helix</keyword>
<feature type="compositionally biased region" description="Polar residues" evidence="3">
    <location>
        <begin position="16"/>
        <end position="39"/>
    </location>
</feature>
<dbReference type="EMBL" id="CAJNYU010004518">
    <property type="protein sequence ID" value="CAF3764355.1"/>
    <property type="molecule type" value="Genomic_DNA"/>
</dbReference>
<dbReference type="Pfam" id="PF01436">
    <property type="entry name" value="NHL"/>
    <property type="match status" value="4"/>
</dbReference>
<keyword evidence="4" id="KW-0812">Transmembrane</keyword>
<dbReference type="InterPro" id="IPR011042">
    <property type="entry name" value="6-blade_b-propeller_TolB-like"/>
</dbReference>
<evidence type="ECO:0000256" key="3">
    <source>
        <dbReference type="SAM" id="MobiDB-lite"/>
    </source>
</evidence>
<feature type="repeat" description="NHL" evidence="2">
    <location>
        <begin position="403"/>
        <end position="433"/>
    </location>
</feature>
<sequence>MNTEKRTNTLDISYFKPTQDSNLKNPFNAPDSNARTTSVRPLLSDEPPRVEHSRSVWSSQTNRNISDVYPVVVSSGKVKTNPSSAKVDTLSNNTRNDYVSQNKMKYFSLQSPRFKGCLMGSLFVLVLVGIPLVVVIIMWLRGKARYSIISGEKENFSFTGAQASVTNSTACTGGLCWNASAITVFGTGASGSAADHLNNPYYLAIHSSYSFYVADYSNNRVQKVAVFSANGTTVAGQANTAGGSTALYLNNPTYLIIDSGGNLYVSDSQNHRVQYFMNGTMTGVTIAGTGSSGTSLNQLNNPYGIALDSSTGKLYISDTNNHRIMCYLSGASNGTIVAGGNGAGTLNNQLYYPMGLSLDVSSNSLFIANSNAHNIVRWVVNASTWTLMAGTPNGQSGSISTMLNFPTDFAFDSSGNLYVADTNNDRVQLFLSGQFNGTTIAGSTSQSGSTAVLLSGPRSITLDSALNLYVVDSGNSRIQKFQRS</sequence>
<proteinExistence type="predicted"/>
<dbReference type="CDD" id="cd05819">
    <property type="entry name" value="NHL"/>
    <property type="match status" value="1"/>
</dbReference>
<feature type="region of interest" description="Disordered" evidence="3">
    <location>
        <begin position="16"/>
        <end position="57"/>
    </location>
</feature>
<dbReference type="PANTHER" id="PTHR24104">
    <property type="entry name" value="E3 UBIQUITIN-PROTEIN LIGASE NHLRC1-RELATED"/>
    <property type="match status" value="1"/>
</dbReference>
<dbReference type="PANTHER" id="PTHR24104:SF25">
    <property type="entry name" value="PROTEIN LIN-41"/>
    <property type="match status" value="1"/>
</dbReference>
<evidence type="ECO:0008006" key="8">
    <source>
        <dbReference type="Google" id="ProtNLM"/>
    </source>
</evidence>
<keyword evidence="4" id="KW-0472">Membrane</keyword>
<organism evidence="6 7">
    <name type="scientific">Rotaria socialis</name>
    <dbReference type="NCBI Taxonomy" id="392032"/>
    <lineage>
        <taxon>Eukaryota</taxon>
        <taxon>Metazoa</taxon>
        <taxon>Spiralia</taxon>
        <taxon>Gnathifera</taxon>
        <taxon>Rotifera</taxon>
        <taxon>Eurotatoria</taxon>
        <taxon>Bdelloidea</taxon>
        <taxon>Philodinida</taxon>
        <taxon>Philodinidae</taxon>
        <taxon>Rotaria</taxon>
    </lineage>
</organism>
<gene>
    <name evidence="5" type="ORF">FME351_LOCUS31578</name>
    <name evidence="6" type="ORF">TSG867_LOCUS23859</name>
</gene>
<name>A0A820XVY6_9BILA</name>
<feature type="repeat" description="NHL" evidence="2">
    <location>
        <begin position="441"/>
        <end position="484"/>
    </location>
</feature>
<evidence type="ECO:0000313" key="6">
    <source>
        <dbReference type="EMBL" id="CAF4539335.1"/>
    </source>
</evidence>
<feature type="repeat" description="NHL" evidence="2">
    <location>
        <begin position="290"/>
        <end position="330"/>
    </location>
</feature>
<dbReference type="SUPFAM" id="SSF101898">
    <property type="entry name" value="NHL repeat"/>
    <property type="match status" value="1"/>
</dbReference>
<dbReference type="Gene3D" id="2.120.10.30">
    <property type="entry name" value="TolB, C-terminal domain"/>
    <property type="match status" value="2"/>
</dbReference>
<dbReference type="EMBL" id="CAJOBQ010002105">
    <property type="protein sequence ID" value="CAF4539335.1"/>
    <property type="molecule type" value="Genomic_DNA"/>
</dbReference>
<dbReference type="Proteomes" id="UP000663862">
    <property type="component" value="Unassembled WGS sequence"/>
</dbReference>
<dbReference type="Proteomes" id="UP000663869">
    <property type="component" value="Unassembled WGS sequence"/>
</dbReference>
<feature type="transmembrane region" description="Helical" evidence="4">
    <location>
        <begin position="117"/>
        <end position="140"/>
    </location>
</feature>
<evidence type="ECO:0000313" key="5">
    <source>
        <dbReference type="EMBL" id="CAF3764355.1"/>
    </source>
</evidence>
<dbReference type="InterPro" id="IPR001258">
    <property type="entry name" value="NHL_repeat"/>
</dbReference>
<accession>A0A820XVY6</accession>
<evidence type="ECO:0000256" key="4">
    <source>
        <dbReference type="SAM" id="Phobius"/>
    </source>
</evidence>
<evidence type="ECO:0000256" key="2">
    <source>
        <dbReference type="PROSITE-ProRule" id="PRU00504"/>
    </source>
</evidence>
<dbReference type="AlphaFoldDB" id="A0A820XVY6"/>
<dbReference type="GO" id="GO:0008270">
    <property type="term" value="F:zinc ion binding"/>
    <property type="evidence" value="ECO:0007669"/>
    <property type="project" value="UniProtKB-KW"/>
</dbReference>
<evidence type="ECO:0000256" key="1">
    <source>
        <dbReference type="ARBA" id="ARBA00022737"/>
    </source>
</evidence>
<protein>
    <recommendedName>
        <fullName evidence="8">NHL repeat containing protein</fullName>
    </recommendedName>
</protein>
<reference evidence="6" key="1">
    <citation type="submission" date="2021-02" db="EMBL/GenBank/DDBJ databases">
        <authorList>
            <person name="Nowell W R."/>
        </authorList>
    </citation>
    <scope>NUCLEOTIDE SEQUENCE</scope>
</reference>
<dbReference type="PROSITE" id="PS51125">
    <property type="entry name" value="NHL"/>
    <property type="match status" value="3"/>
</dbReference>
<evidence type="ECO:0000313" key="7">
    <source>
        <dbReference type="Proteomes" id="UP000663862"/>
    </source>
</evidence>
<comment type="caution">
    <text evidence="6">The sequence shown here is derived from an EMBL/GenBank/DDBJ whole genome shotgun (WGS) entry which is preliminary data.</text>
</comment>
<keyword evidence="1" id="KW-0677">Repeat</keyword>